<dbReference type="GO" id="GO:0060271">
    <property type="term" value="P:cilium assembly"/>
    <property type="evidence" value="ECO:0007669"/>
    <property type="project" value="TreeGrafter"/>
</dbReference>
<organism evidence="4 5">
    <name type="scientific">Pipistrellus kuhlii</name>
    <name type="common">Kuhl's pipistrelle</name>
    <dbReference type="NCBI Taxonomy" id="59472"/>
    <lineage>
        <taxon>Eukaryota</taxon>
        <taxon>Metazoa</taxon>
        <taxon>Chordata</taxon>
        <taxon>Craniata</taxon>
        <taxon>Vertebrata</taxon>
        <taxon>Euteleostomi</taxon>
        <taxon>Mammalia</taxon>
        <taxon>Eutheria</taxon>
        <taxon>Laurasiatheria</taxon>
        <taxon>Chiroptera</taxon>
        <taxon>Yangochiroptera</taxon>
        <taxon>Vespertilionidae</taxon>
        <taxon>Pipistrellus</taxon>
    </lineage>
</organism>
<dbReference type="PANTHER" id="PTHR14611:SF1">
    <property type="entry name" value="TECTONIC-1"/>
    <property type="match status" value="1"/>
</dbReference>
<dbReference type="Proteomes" id="UP000558488">
    <property type="component" value="Unassembled WGS sequence"/>
</dbReference>
<evidence type="ECO:0000256" key="2">
    <source>
        <dbReference type="SAM" id="SignalP"/>
    </source>
</evidence>
<feature type="signal peptide" evidence="2">
    <location>
        <begin position="1"/>
        <end position="22"/>
    </location>
</feature>
<evidence type="ECO:0000259" key="3">
    <source>
        <dbReference type="Pfam" id="PF25752"/>
    </source>
</evidence>
<dbReference type="GO" id="GO:0036038">
    <property type="term" value="C:MKS complex"/>
    <property type="evidence" value="ECO:0007669"/>
    <property type="project" value="TreeGrafter"/>
</dbReference>
<dbReference type="GO" id="GO:1904491">
    <property type="term" value="P:protein localization to ciliary transition zone"/>
    <property type="evidence" value="ECO:0007669"/>
    <property type="project" value="TreeGrafter"/>
</dbReference>
<evidence type="ECO:0000313" key="4">
    <source>
        <dbReference type="EMBL" id="KAF6312295.1"/>
    </source>
</evidence>
<dbReference type="Pfam" id="PF25752">
    <property type="entry name" value="DUF1619_N"/>
    <property type="match status" value="1"/>
</dbReference>
<dbReference type="EMBL" id="JACAGB010000020">
    <property type="protein sequence ID" value="KAF6312295.1"/>
    <property type="molecule type" value="Genomic_DNA"/>
</dbReference>
<keyword evidence="5" id="KW-1185">Reference proteome</keyword>
<evidence type="ECO:0000313" key="5">
    <source>
        <dbReference type="Proteomes" id="UP000558488"/>
    </source>
</evidence>
<accession>A0A7J7UHB5</accession>
<dbReference type="PANTHER" id="PTHR14611">
    <property type="entry name" value="TECTONIC FAMILY MEMBER"/>
    <property type="match status" value="1"/>
</dbReference>
<feature type="compositionally biased region" description="Pro residues" evidence="1">
    <location>
        <begin position="57"/>
        <end position="68"/>
    </location>
</feature>
<keyword evidence="2" id="KW-0732">Signal</keyword>
<feature type="chain" id="PRO_5029596255" evidence="2">
    <location>
        <begin position="23"/>
        <end position="240"/>
    </location>
</feature>
<sequence>MGPRGLPRLLLVLLDCWASVNAQAGTTPVVTTEDFNSTEAAPTTPRPTLSARAPGTPRNPGPSSGPRPTPVTDVAALCVCDLSPAHCDVNCCCDPDCSSVDFSVFSDCSVPVVMGDSQFCSQKAAIYSLNLTANPPQRIFKVVDQINPSIFCIHITNYKPALSFIDPEVPDENNFDKLLKTLDGFSLNTESDVSLTDEPDVPNTTKYEVSHEPKSIHPVANILFYKLFFPPSMFPVKSAT</sequence>
<name>A0A7J7UHB5_PIPKU</name>
<proteinExistence type="predicted"/>
<gene>
    <name evidence="4" type="ORF">mPipKuh1_017206</name>
</gene>
<reference evidence="4 5" key="1">
    <citation type="journal article" date="2020" name="Nature">
        <title>Six reference-quality genomes reveal evolution of bat adaptations.</title>
        <authorList>
            <person name="Jebb D."/>
            <person name="Huang Z."/>
            <person name="Pippel M."/>
            <person name="Hughes G.M."/>
            <person name="Lavrichenko K."/>
            <person name="Devanna P."/>
            <person name="Winkler S."/>
            <person name="Jermiin L.S."/>
            <person name="Skirmuntt E.C."/>
            <person name="Katzourakis A."/>
            <person name="Burkitt-Gray L."/>
            <person name="Ray D.A."/>
            <person name="Sullivan K.A.M."/>
            <person name="Roscito J.G."/>
            <person name="Kirilenko B.M."/>
            <person name="Davalos L.M."/>
            <person name="Corthals A.P."/>
            <person name="Power M.L."/>
            <person name="Jones G."/>
            <person name="Ransome R.D."/>
            <person name="Dechmann D.K.N."/>
            <person name="Locatelli A.G."/>
            <person name="Puechmaille S.J."/>
            <person name="Fedrigo O."/>
            <person name="Jarvis E.D."/>
            <person name="Hiller M."/>
            <person name="Vernes S.C."/>
            <person name="Myers E.W."/>
            <person name="Teeling E.C."/>
        </authorList>
    </citation>
    <scope>NUCLEOTIDE SEQUENCE [LARGE SCALE GENOMIC DNA]</scope>
    <source>
        <strain evidence="4">MPipKuh1</strain>
        <tissue evidence="4">Flight muscle</tissue>
    </source>
</reference>
<protein>
    <submittedName>
        <fullName evidence="4">Tectonic family member 1</fullName>
    </submittedName>
</protein>
<feature type="region of interest" description="Disordered" evidence="1">
    <location>
        <begin position="31"/>
        <end position="68"/>
    </location>
</feature>
<dbReference type="InterPro" id="IPR040354">
    <property type="entry name" value="TCTN1-3"/>
</dbReference>
<evidence type="ECO:0000256" key="1">
    <source>
        <dbReference type="SAM" id="MobiDB-lite"/>
    </source>
</evidence>
<dbReference type="AlphaFoldDB" id="A0A7J7UHB5"/>
<dbReference type="InterPro" id="IPR057724">
    <property type="entry name" value="TCTN1-3_N"/>
</dbReference>
<feature type="compositionally biased region" description="Polar residues" evidence="1">
    <location>
        <begin position="31"/>
        <end position="41"/>
    </location>
</feature>
<feature type="domain" description="Tectonic-1-3 N-terminal" evidence="3">
    <location>
        <begin position="70"/>
        <end position="175"/>
    </location>
</feature>
<comment type="caution">
    <text evidence="4">The sequence shown here is derived from an EMBL/GenBank/DDBJ whole genome shotgun (WGS) entry which is preliminary data.</text>
</comment>